<dbReference type="Gene3D" id="3.40.50.1360">
    <property type="match status" value="1"/>
</dbReference>
<dbReference type="GO" id="GO:0042802">
    <property type="term" value="F:identical protein binding"/>
    <property type="evidence" value="ECO:0007669"/>
    <property type="project" value="TreeGrafter"/>
</dbReference>
<dbReference type="AlphaFoldDB" id="A0A7Z8ZCR5"/>
<keyword evidence="1" id="KW-0378">Hydrolase</keyword>
<reference evidence="1 2" key="1">
    <citation type="submission" date="2018-12" db="EMBL/GenBank/DDBJ databases">
        <authorList>
            <consortium name="Pathogen Informatics"/>
        </authorList>
    </citation>
    <scope>NUCLEOTIDE SEQUENCE [LARGE SCALE GENOMIC DNA]</scope>
    <source>
        <strain evidence="1 2">NCTC9997</strain>
    </source>
</reference>
<keyword evidence="2" id="KW-1185">Reference proteome</keyword>
<protein>
    <submittedName>
        <fullName evidence="1">Glucosamine-6-phosphate deaminase</fullName>
        <ecNumber evidence="1">3.5.99.6</ecNumber>
    </submittedName>
</protein>
<dbReference type="PANTHER" id="PTHR11280">
    <property type="entry name" value="GLUCOSAMINE-6-PHOSPHATE ISOMERASE"/>
    <property type="match status" value="1"/>
</dbReference>
<dbReference type="SUPFAM" id="SSF100950">
    <property type="entry name" value="NagB/RpiA/CoA transferase-like"/>
    <property type="match status" value="1"/>
</dbReference>
<sequence length="86" mass="9448">MPKYALTVGVGTLLDAEEVMILVLGHQKALALQAAVEGNVNHMWTITCLQLHPKAVVVCDEPSTMELKVKTLKYFNELEAENVKGL</sequence>
<dbReference type="InterPro" id="IPR037171">
    <property type="entry name" value="NagB/RpiA_transferase-like"/>
</dbReference>
<proteinExistence type="predicted"/>
<dbReference type="GO" id="GO:0019262">
    <property type="term" value="P:N-acetylneuraminate catabolic process"/>
    <property type="evidence" value="ECO:0007669"/>
    <property type="project" value="TreeGrafter"/>
</dbReference>
<dbReference type="GO" id="GO:0006046">
    <property type="term" value="P:N-acetylglucosamine catabolic process"/>
    <property type="evidence" value="ECO:0007669"/>
    <property type="project" value="TreeGrafter"/>
</dbReference>
<accession>A0A7Z8ZCR5</accession>
<dbReference type="EC" id="3.5.99.6" evidence="1"/>
<dbReference type="GO" id="GO:0006043">
    <property type="term" value="P:glucosamine catabolic process"/>
    <property type="evidence" value="ECO:0007669"/>
    <property type="project" value="TreeGrafter"/>
</dbReference>
<name>A0A7Z8ZCR5_RAOTE</name>
<gene>
    <name evidence="1" type="primary">nagB_2</name>
    <name evidence="1" type="ORF">NCTC9997_04536</name>
</gene>
<dbReference type="EMBL" id="LR134253">
    <property type="protein sequence ID" value="VED52881.1"/>
    <property type="molecule type" value="Genomic_DNA"/>
</dbReference>
<organism evidence="1 2">
    <name type="scientific">Raoultella terrigena</name>
    <name type="common">Klebsiella terrigena</name>
    <dbReference type="NCBI Taxonomy" id="577"/>
    <lineage>
        <taxon>Bacteria</taxon>
        <taxon>Pseudomonadati</taxon>
        <taxon>Pseudomonadota</taxon>
        <taxon>Gammaproteobacteria</taxon>
        <taxon>Enterobacterales</taxon>
        <taxon>Enterobacteriaceae</taxon>
        <taxon>Klebsiella/Raoultella group</taxon>
        <taxon>Raoultella</taxon>
    </lineage>
</organism>
<dbReference type="PANTHER" id="PTHR11280:SF5">
    <property type="entry name" value="GLUCOSAMINE-6-PHOSPHATE ISOMERASE"/>
    <property type="match status" value="1"/>
</dbReference>
<dbReference type="InterPro" id="IPR004547">
    <property type="entry name" value="Glucosamine6P_isomerase"/>
</dbReference>
<evidence type="ECO:0000313" key="1">
    <source>
        <dbReference type="EMBL" id="VED52881.1"/>
    </source>
</evidence>
<dbReference type="GO" id="GO:0004342">
    <property type="term" value="F:glucosamine-6-phosphate deaminase activity"/>
    <property type="evidence" value="ECO:0007669"/>
    <property type="project" value="UniProtKB-EC"/>
</dbReference>
<dbReference type="Proteomes" id="UP000267630">
    <property type="component" value="Chromosome 3"/>
</dbReference>
<dbReference type="GO" id="GO:0005737">
    <property type="term" value="C:cytoplasm"/>
    <property type="evidence" value="ECO:0007669"/>
    <property type="project" value="TreeGrafter"/>
</dbReference>
<evidence type="ECO:0000313" key="2">
    <source>
        <dbReference type="Proteomes" id="UP000267630"/>
    </source>
</evidence>